<keyword evidence="4" id="KW-1185">Reference proteome</keyword>
<dbReference type="GeneID" id="36523618"/>
<evidence type="ECO:0000256" key="1">
    <source>
        <dbReference type="SAM" id="MobiDB-lite"/>
    </source>
</evidence>
<feature type="signal peptide" evidence="2">
    <location>
        <begin position="1"/>
        <end position="18"/>
    </location>
</feature>
<evidence type="ECO:0000256" key="2">
    <source>
        <dbReference type="SAM" id="SignalP"/>
    </source>
</evidence>
<dbReference type="EMBL" id="KZ559139">
    <property type="protein sequence ID" value="PLB37895.1"/>
    <property type="molecule type" value="Genomic_DNA"/>
</dbReference>
<dbReference type="RefSeq" id="XP_024671907.1">
    <property type="nucleotide sequence ID" value="XM_024816458.1"/>
</dbReference>
<proteinExistence type="predicted"/>
<feature type="chain" id="PRO_5014125567" evidence="2">
    <location>
        <begin position="19"/>
        <end position="81"/>
    </location>
</feature>
<keyword evidence="2" id="KW-0732">Signal</keyword>
<dbReference type="Proteomes" id="UP000234585">
    <property type="component" value="Unassembled WGS sequence"/>
</dbReference>
<sequence>MWMVIVVINVWFIFKSFSVVIDEFAEWVRFKVQHRLGWQEEQLIDQLGECLGGQARPPLASDAPGSEYHPSITMEDPVTQC</sequence>
<organism evidence="3 4">
    <name type="scientific">Aspergillus candidus</name>
    <dbReference type="NCBI Taxonomy" id="41067"/>
    <lineage>
        <taxon>Eukaryota</taxon>
        <taxon>Fungi</taxon>
        <taxon>Dikarya</taxon>
        <taxon>Ascomycota</taxon>
        <taxon>Pezizomycotina</taxon>
        <taxon>Eurotiomycetes</taxon>
        <taxon>Eurotiomycetidae</taxon>
        <taxon>Eurotiales</taxon>
        <taxon>Aspergillaceae</taxon>
        <taxon>Aspergillus</taxon>
        <taxon>Aspergillus subgen. Circumdati</taxon>
    </lineage>
</organism>
<dbReference type="AlphaFoldDB" id="A0A2I2FB71"/>
<accession>A0A2I2FB71</accession>
<name>A0A2I2FB71_ASPCN</name>
<protein>
    <submittedName>
        <fullName evidence="3">Uncharacterized protein</fullName>
    </submittedName>
</protein>
<feature type="region of interest" description="Disordered" evidence="1">
    <location>
        <begin position="60"/>
        <end position="81"/>
    </location>
</feature>
<gene>
    <name evidence="3" type="ORF">BDW47DRAFT_125884</name>
</gene>
<evidence type="ECO:0000313" key="4">
    <source>
        <dbReference type="Proteomes" id="UP000234585"/>
    </source>
</evidence>
<reference evidence="3 4" key="1">
    <citation type="submission" date="2017-12" db="EMBL/GenBank/DDBJ databases">
        <authorList>
            <consortium name="DOE Joint Genome Institute"/>
            <person name="Haridas S."/>
            <person name="Kjaerbolling I."/>
            <person name="Vesth T.C."/>
            <person name="Frisvad J.C."/>
            <person name="Nybo J.L."/>
            <person name="Theobald S."/>
            <person name="Kuo A."/>
            <person name="Bowyer P."/>
            <person name="Matsuda Y."/>
            <person name="Mondo S."/>
            <person name="Lyhne E.K."/>
            <person name="Kogle M.E."/>
            <person name="Clum A."/>
            <person name="Lipzen A."/>
            <person name="Salamov A."/>
            <person name="Ngan C.Y."/>
            <person name="Daum C."/>
            <person name="Chiniquy J."/>
            <person name="Barry K."/>
            <person name="LaButti K."/>
            <person name="Simmons B.A."/>
            <person name="Magnuson J.K."/>
            <person name="Mortensen U.H."/>
            <person name="Larsen T.O."/>
            <person name="Grigoriev I.V."/>
            <person name="Baker S.E."/>
            <person name="Andersen M.R."/>
            <person name="Nordberg H.P."/>
            <person name="Cantor M.N."/>
            <person name="Hua S.X."/>
        </authorList>
    </citation>
    <scope>NUCLEOTIDE SEQUENCE [LARGE SCALE GENOMIC DNA]</scope>
    <source>
        <strain evidence="3 4">CBS 102.13</strain>
    </source>
</reference>
<dbReference type="OrthoDB" id="10353643at2759"/>
<evidence type="ECO:0000313" key="3">
    <source>
        <dbReference type="EMBL" id="PLB37895.1"/>
    </source>
</evidence>